<reference evidence="1" key="1">
    <citation type="submission" date="2020-10" db="EMBL/GenBank/DDBJ databases">
        <authorList>
            <person name="Castelo-Branco R."/>
            <person name="Eusebio N."/>
            <person name="Adriana R."/>
            <person name="Vieira A."/>
            <person name="Brugerolle De Fraissinette N."/>
            <person name="Rezende De Castro R."/>
            <person name="Schneider M.P."/>
            <person name="Vasconcelos V."/>
            <person name="Leao P.N."/>
        </authorList>
    </citation>
    <scope>NUCLEOTIDE SEQUENCE</scope>
    <source>
        <strain evidence="1">LEGE 11467</strain>
    </source>
</reference>
<sequence>MNPTPQKLSTSQESEALQAFAKALTVHLTWTVAGLFRESLTPTPKFGIRKNS</sequence>
<organism evidence="1 2">
    <name type="scientific">Zarconia navalis LEGE 11467</name>
    <dbReference type="NCBI Taxonomy" id="1828826"/>
    <lineage>
        <taxon>Bacteria</taxon>
        <taxon>Bacillati</taxon>
        <taxon>Cyanobacteriota</taxon>
        <taxon>Cyanophyceae</taxon>
        <taxon>Oscillatoriophycideae</taxon>
        <taxon>Oscillatoriales</taxon>
        <taxon>Oscillatoriales incertae sedis</taxon>
        <taxon>Zarconia</taxon>
        <taxon>Zarconia navalis</taxon>
    </lineage>
</organism>
<proteinExistence type="predicted"/>
<protein>
    <submittedName>
        <fullName evidence="1">Uncharacterized protein</fullName>
    </submittedName>
</protein>
<dbReference type="RefSeq" id="WP_264322268.1">
    <property type="nucleotide sequence ID" value="NZ_JADEXN010000296.1"/>
</dbReference>
<dbReference type="AlphaFoldDB" id="A0A928W2N5"/>
<evidence type="ECO:0000313" key="2">
    <source>
        <dbReference type="Proteomes" id="UP000621799"/>
    </source>
</evidence>
<name>A0A928W2N5_9CYAN</name>
<dbReference type="EMBL" id="JADEXN010000296">
    <property type="protein sequence ID" value="MBE9042090.1"/>
    <property type="molecule type" value="Genomic_DNA"/>
</dbReference>
<accession>A0A928W2N5</accession>
<dbReference type="Proteomes" id="UP000621799">
    <property type="component" value="Unassembled WGS sequence"/>
</dbReference>
<keyword evidence="2" id="KW-1185">Reference proteome</keyword>
<gene>
    <name evidence="1" type="ORF">IQ235_15015</name>
</gene>
<comment type="caution">
    <text evidence="1">The sequence shown here is derived from an EMBL/GenBank/DDBJ whole genome shotgun (WGS) entry which is preliminary data.</text>
</comment>
<evidence type="ECO:0000313" key="1">
    <source>
        <dbReference type="EMBL" id="MBE9042090.1"/>
    </source>
</evidence>